<comment type="caution">
    <text evidence="1">The sequence shown here is derived from an EMBL/GenBank/DDBJ whole genome shotgun (WGS) entry which is preliminary data.</text>
</comment>
<name>A0A9K3PT97_9STRA</name>
<proteinExistence type="predicted"/>
<keyword evidence="2" id="KW-1185">Reference proteome</keyword>
<accession>A0A9K3PT97</accession>
<dbReference type="OrthoDB" id="48774at2759"/>
<evidence type="ECO:0000313" key="1">
    <source>
        <dbReference type="EMBL" id="KAG7358857.1"/>
    </source>
</evidence>
<protein>
    <submittedName>
        <fullName evidence="1">Uncharacterized protein</fullName>
    </submittedName>
</protein>
<dbReference type="AlphaFoldDB" id="A0A9K3PT97"/>
<organism evidence="1 2">
    <name type="scientific">Nitzschia inconspicua</name>
    <dbReference type="NCBI Taxonomy" id="303405"/>
    <lineage>
        <taxon>Eukaryota</taxon>
        <taxon>Sar</taxon>
        <taxon>Stramenopiles</taxon>
        <taxon>Ochrophyta</taxon>
        <taxon>Bacillariophyta</taxon>
        <taxon>Bacillariophyceae</taxon>
        <taxon>Bacillariophycidae</taxon>
        <taxon>Bacillariales</taxon>
        <taxon>Bacillariaceae</taxon>
        <taxon>Nitzschia</taxon>
    </lineage>
</organism>
<dbReference type="Proteomes" id="UP000693970">
    <property type="component" value="Unassembled WGS sequence"/>
</dbReference>
<sequence>MIGMCDPDQVKVQLPEAMVIIPRAERVIIDSVTSNNDQLTPEYYKNEGKEDYPNLTSGAGLMKRGDGFFISIQSYKMENVRDGPFPSFDQSTELKTDNDVFFNAKTATPDASLDARAEAFGCHVIPHDHTAIFVAQMSTSDGKVRWLKLIGSSGKENMARNNGVFADMEGDCLLYGDTNSELYRTRHERQTTSDIFLPGEVIPG</sequence>
<dbReference type="EMBL" id="JAGRRH010000014">
    <property type="protein sequence ID" value="KAG7358857.1"/>
    <property type="molecule type" value="Genomic_DNA"/>
</dbReference>
<reference evidence="1" key="2">
    <citation type="submission" date="2021-04" db="EMBL/GenBank/DDBJ databases">
        <authorList>
            <person name="Podell S."/>
        </authorList>
    </citation>
    <scope>NUCLEOTIDE SEQUENCE</scope>
    <source>
        <strain evidence="1">Hildebrandi</strain>
    </source>
</reference>
<reference evidence="1" key="1">
    <citation type="journal article" date="2021" name="Sci. Rep.">
        <title>Diploid genomic architecture of Nitzschia inconspicua, an elite biomass production diatom.</title>
        <authorList>
            <person name="Oliver A."/>
            <person name="Podell S."/>
            <person name="Pinowska A."/>
            <person name="Traller J.C."/>
            <person name="Smith S.R."/>
            <person name="McClure R."/>
            <person name="Beliaev A."/>
            <person name="Bohutskyi P."/>
            <person name="Hill E.A."/>
            <person name="Rabines A."/>
            <person name="Zheng H."/>
            <person name="Allen L.Z."/>
            <person name="Kuo A."/>
            <person name="Grigoriev I.V."/>
            <person name="Allen A.E."/>
            <person name="Hazlebeck D."/>
            <person name="Allen E.E."/>
        </authorList>
    </citation>
    <scope>NUCLEOTIDE SEQUENCE</scope>
    <source>
        <strain evidence="1">Hildebrandi</strain>
    </source>
</reference>
<gene>
    <name evidence="1" type="ORF">IV203_015446</name>
</gene>
<evidence type="ECO:0000313" key="2">
    <source>
        <dbReference type="Proteomes" id="UP000693970"/>
    </source>
</evidence>